<accession>A0ABY5GPA1</accession>
<dbReference type="PANTHER" id="PTHR43792:SF1">
    <property type="entry name" value="N-ACETYLTRANSFERASE DOMAIN-CONTAINING PROTEIN"/>
    <property type="match status" value="1"/>
</dbReference>
<dbReference type="InterPro" id="IPR016181">
    <property type="entry name" value="Acyl_CoA_acyltransferase"/>
</dbReference>
<evidence type="ECO:0000313" key="2">
    <source>
        <dbReference type="EMBL" id="UTV30625.1"/>
    </source>
</evidence>
<dbReference type="PROSITE" id="PS51186">
    <property type="entry name" value="GNAT"/>
    <property type="match status" value="1"/>
</dbReference>
<dbReference type="EMBL" id="CP101509">
    <property type="protein sequence ID" value="UTV30625.1"/>
    <property type="molecule type" value="Genomic_DNA"/>
</dbReference>
<organism evidence="2 3">
    <name type="scientific">Photobacterium atrarenae</name>
    <dbReference type="NCBI Taxonomy" id="865757"/>
    <lineage>
        <taxon>Bacteria</taxon>
        <taxon>Pseudomonadati</taxon>
        <taxon>Pseudomonadota</taxon>
        <taxon>Gammaproteobacteria</taxon>
        <taxon>Vibrionales</taxon>
        <taxon>Vibrionaceae</taxon>
        <taxon>Photobacterium</taxon>
    </lineage>
</organism>
<dbReference type="InterPro" id="IPR051531">
    <property type="entry name" value="N-acetyltransferase"/>
</dbReference>
<reference evidence="2" key="1">
    <citation type="submission" date="2022-07" db="EMBL/GenBank/DDBJ databases">
        <title>Genome sequencing of Photobacterium atrarenae GJH2-4.</title>
        <authorList>
            <person name="Park S.-J."/>
        </authorList>
    </citation>
    <scope>NUCLEOTIDE SEQUENCE</scope>
    <source>
        <strain evidence="2">GJH2-4</strain>
    </source>
</reference>
<dbReference type="RefSeq" id="WP_255391987.1">
    <property type="nucleotide sequence ID" value="NZ_CP101509.1"/>
</dbReference>
<dbReference type="SUPFAM" id="SSF55729">
    <property type="entry name" value="Acyl-CoA N-acyltransferases (Nat)"/>
    <property type="match status" value="1"/>
</dbReference>
<dbReference type="CDD" id="cd04301">
    <property type="entry name" value="NAT_SF"/>
    <property type="match status" value="1"/>
</dbReference>
<sequence length="177" mass="19702">MLELNTPQLYMRQIQPTDWSLFAELQQEPAVMKYVGDPLPLAEQEMKFTSRLPPWQPGASHWLCLVVIEKDSQRPVGLTGFLPDETDSGQGEVGFMLLPEHQGKGYATVSLSAVVGYARQIGMTALTATVTEGNDASCRVLEKCGFAFVERIPDAYEIGNRRYADLIYRCPLNPYAA</sequence>
<gene>
    <name evidence="2" type="ORF">NNL38_18860</name>
</gene>
<proteinExistence type="predicted"/>
<dbReference type="Pfam" id="PF13302">
    <property type="entry name" value="Acetyltransf_3"/>
    <property type="match status" value="1"/>
</dbReference>
<name>A0ABY5GPA1_9GAMM</name>
<dbReference type="Gene3D" id="3.40.630.30">
    <property type="match status" value="1"/>
</dbReference>
<dbReference type="PANTHER" id="PTHR43792">
    <property type="entry name" value="GNAT FAMILY, PUTATIVE (AFU_ORTHOLOGUE AFUA_3G00765)-RELATED-RELATED"/>
    <property type="match status" value="1"/>
</dbReference>
<keyword evidence="3" id="KW-1185">Reference proteome</keyword>
<feature type="domain" description="N-acetyltransferase" evidence="1">
    <location>
        <begin position="9"/>
        <end position="173"/>
    </location>
</feature>
<dbReference type="Proteomes" id="UP001057998">
    <property type="component" value="Chromosome 2"/>
</dbReference>
<evidence type="ECO:0000313" key="3">
    <source>
        <dbReference type="Proteomes" id="UP001057998"/>
    </source>
</evidence>
<protein>
    <submittedName>
        <fullName evidence="2">GNAT family N-acetyltransferase</fullName>
    </submittedName>
</protein>
<dbReference type="InterPro" id="IPR000182">
    <property type="entry name" value="GNAT_dom"/>
</dbReference>
<evidence type="ECO:0000259" key="1">
    <source>
        <dbReference type="PROSITE" id="PS51186"/>
    </source>
</evidence>